<evidence type="ECO:0000313" key="12">
    <source>
        <dbReference type="Proteomes" id="UP001156682"/>
    </source>
</evidence>
<dbReference type="SUPFAM" id="SSF53244">
    <property type="entry name" value="MurD-like peptide ligases, peptide-binding domain"/>
    <property type="match status" value="1"/>
</dbReference>
<dbReference type="EMBL" id="BSOR01000011">
    <property type="protein sequence ID" value="GLR63146.1"/>
    <property type="molecule type" value="Genomic_DNA"/>
</dbReference>
<dbReference type="Gene3D" id="3.40.50.720">
    <property type="entry name" value="NAD(P)-binding Rossmann-like Domain"/>
    <property type="match status" value="1"/>
</dbReference>
<dbReference type="InterPro" id="IPR036615">
    <property type="entry name" value="Mur_ligase_C_dom_sf"/>
</dbReference>
<evidence type="ECO:0000256" key="3">
    <source>
        <dbReference type="ARBA" id="ARBA00022490"/>
    </source>
</evidence>
<keyword evidence="7 8" id="KW-0132">Cell division</keyword>
<feature type="binding site" evidence="7">
    <location>
        <begin position="117"/>
        <end position="123"/>
    </location>
    <ligand>
        <name>ATP</name>
        <dbReference type="ChEBI" id="CHEBI:30616"/>
    </ligand>
</feature>
<keyword evidence="7 8" id="KW-0961">Cell wall biogenesis/degradation</keyword>
<evidence type="ECO:0000259" key="9">
    <source>
        <dbReference type="Pfam" id="PF02875"/>
    </source>
</evidence>
<evidence type="ECO:0000256" key="5">
    <source>
        <dbReference type="ARBA" id="ARBA00022741"/>
    </source>
</evidence>
<dbReference type="InterPro" id="IPR004101">
    <property type="entry name" value="Mur_ligase_C"/>
</dbReference>
<dbReference type="PANTHER" id="PTHR43692">
    <property type="entry name" value="UDP-N-ACETYLMURAMOYLALANINE--D-GLUTAMATE LIGASE"/>
    <property type="match status" value="1"/>
</dbReference>
<feature type="domain" description="Mur ligase C-terminal" evidence="9">
    <location>
        <begin position="311"/>
        <end position="426"/>
    </location>
</feature>
<keyword evidence="4 7" id="KW-0436">Ligase</keyword>
<comment type="function">
    <text evidence="7 8">Cell wall formation. Catalyzes the addition of glutamate to the nucleotide precursor UDP-N-acetylmuramoyl-L-alanine (UMA).</text>
</comment>
<organism evidence="11 12">
    <name type="scientific">Marinospirillum insulare</name>
    <dbReference type="NCBI Taxonomy" id="217169"/>
    <lineage>
        <taxon>Bacteria</taxon>
        <taxon>Pseudomonadati</taxon>
        <taxon>Pseudomonadota</taxon>
        <taxon>Gammaproteobacteria</taxon>
        <taxon>Oceanospirillales</taxon>
        <taxon>Oceanospirillaceae</taxon>
        <taxon>Marinospirillum</taxon>
    </lineage>
</organism>
<dbReference type="RefSeq" id="WP_027850257.1">
    <property type="nucleotide sequence ID" value="NZ_BSOR01000011.1"/>
</dbReference>
<dbReference type="NCBIfam" id="TIGR01087">
    <property type="entry name" value="murD"/>
    <property type="match status" value="1"/>
</dbReference>
<comment type="pathway">
    <text evidence="2 7 8">Cell wall biogenesis; peptidoglycan biosynthesis.</text>
</comment>
<keyword evidence="6 7" id="KW-0067">ATP-binding</keyword>
<dbReference type="SUPFAM" id="SSF51984">
    <property type="entry name" value="MurCD N-terminal domain"/>
    <property type="match status" value="1"/>
</dbReference>
<dbReference type="EC" id="6.3.2.9" evidence="7 8"/>
<proteinExistence type="inferred from homology"/>
<evidence type="ECO:0000256" key="6">
    <source>
        <dbReference type="ARBA" id="ARBA00022840"/>
    </source>
</evidence>
<comment type="similarity">
    <text evidence="7">Belongs to the MurCDEF family.</text>
</comment>
<dbReference type="PANTHER" id="PTHR43692:SF1">
    <property type="entry name" value="UDP-N-ACETYLMURAMOYLALANINE--D-GLUTAMATE LIGASE"/>
    <property type="match status" value="1"/>
</dbReference>
<keyword evidence="7 8" id="KW-0131">Cell cycle</keyword>
<dbReference type="HAMAP" id="MF_00639">
    <property type="entry name" value="MurD"/>
    <property type="match status" value="1"/>
</dbReference>
<evidence type="ECO:0000256" key="7">
    <source>
        <dbReference type="HAMAP-Rule" id="MF_00639"/>
    </source>
</evidence>
<dbReference type="Gene3D" id="3.40.1190.10">
    <property type="entry name" value="Mur-like, catalytic domain"/>
    <property type="match status" value="1"/>
</dbReference>
<dbReference type="SUPFAM" id="SSF53623">
    <property type="entry name" value="MurD-like peptide ligases, catalytic domain"/>
    <property type="match status" value="1"/>
</dbReference>
<dbReference type="GO" id="GO:0016874">
    <property type="term" value="F:ligase activity"/>
    <property type="evidence" value="ECO:0007669"/>
    <property type="project" value="UniProtKB-KW"/>
</dbReference>
<sequence length="451" mass="48165">MNSAYQNKDDYLIIGLGKTGLSIARFLTAKGKPFSIADTRVNPPGLEAFRQDWPDVSIWLGPLDVELTSSVSCLVVSPGISIADPAIEAAQKLGVKVLGDIELFCREVDQPILAITGSNAKSTVTSLVGEMATEAGLQVGIGGNIGVPVLDLLTQAKQNLYVLELSSFQLETTQSLNALGAALLNISEDHLDRYTGLDDYIFAKQRIYHRCSTAIYNRQDSNTLPIHGLTAARLSFGLNTPSQENELGLGLVDKQRWLMKGEMPLMPASEVSLVGEHGLANTLAAFALGFAAKLPLAAMRSAAAKFKALPHRCELVALRKGIAFYNDSKATNVGAMLAAVKGLATPEAPTWLILGGEGKGQDFSPLKSALAKNIAGVALIGRDAAIIAEHLPKNLLQKNFVSLPQAVAWLVSQAKSGEQILMSPACASFDQFKSFEERGEVFAQCVFDLPS</sequence>
<dbReference type="InterPro" id="IPR013221">
    <property type="entry name" value="Mur_ligase_cen"/>
</dbReference>
<keyword evidence="3 7" id="KW-0963">Cytoplasm</keyword>
<name>A0ABQ5ZUL8_9GAMM</name>
<accession>A0ABQ5ZUL8</accession>
<dbReference type="Proteomes" id="UP001156682">
    <property type="component" value="Unassembled WGS sequence"/>
</dbReference>
<dbReference type="Pfam" id="PF08245">
    <property type="entry name" value="Mur_ligase_M"/>
    <property type="match status" value="1"/>
</dbReference>
<comment type="subcellular location">
    <subcellularLocation>
        <location evidence="1 7 8">Cytoplasm</location>
    </subcellularLocation>
</comment>
<evidence type="ECO:0000259" key="10">
    <source>
        <dbReference type="Pfam" id="PF08245"/>
    </source>
</evidence>
<evidence type="ECO:0000256" key="8">
    <source>
        <dbReference type="RuleBase" id="RU003664"/>
    </source>
</evidence>
<dbReference type="InterPro" id="IPR036565">
    <property type="entry name" value="Mur-like_cat_sf"/>
</dbReference>
<dbReference type="Pfam" id="PF21799">
    <property type="entry name" value="MurD-like_N"/>
    <property type="match status" value="1"/>
</dbReference>
<keyword evidence="12" id="KW-1185">Reference proteome</keyword>
<evidence type="ECO:0000256" key="2">
    <source>
        <dbReference type="ARBA" id="ARBA00004752"/>
    </source>
</evidence>
<protein>
    <recommendedName>
        <fullName evidence="7 8">UDP-N-acetylmuramoylalanine--D-glutamate ligase</fullName>
        <ecNumber evidence="7 8">6.3.2.9</ecNumber>
    </recommendedName>
    <alternativeName>
        <fullName evidence="7">D-glutamic acid-adding enzyme</fullName>
    </alternativeName>
    <alternativeName>
        <fullName evidence="7">UDP-N-acetylmuramoyl-L-alanyl-D-glutamate synthetase</fullName>
    </alternativeName>
</protein>
<keyword evidence="7 8" id="KW-0133">Cell shape</keyword>
<dbReference type="Pfam" id="PF02875">
    <property type="entry name" value="Mur_ligase_C"/>
    <property type="match status" value="1"/>
</dbReference>
<comment type="caution">
    <text evidence="11">The sequence shown here is derived from an EMBL/GenBank/DDBJ whole genome shotgun (WGS) entry which is preliminary data.</text>
</comment>
<gene>
    <name evidence="7 11" type="primary">murD</name>
    <name evidence="11" type="ORF">GCM10007878_05810</name>
</gene>
<evidence type="ECO:0000256" key="1">
    <source>
        <dbReference type="ARBA" id="ARBA00004496"/>
    </source>
</evidence>
<reference evidence="12" key="1">
    <citation type="journal article" date="2019" name="Int. J. Syst. Evol. Microbiol.">
        <title>The Global Catalogue of Microorganisms (GCM) 10K type strain sequencing project: providing services to taxonomists for standard genome sequencing and annotation.</title>
        <authorList>
            <consortium name="The Broad Institute Genomics Platform"/>
            <consortium name="The Broad Institute Genome Sequencing Center for Infectious Disease"/>
            <person name="Wu L."/>
            <person name="Ma J."/>
        </authorList>
    </citation>
    <scope>NUCLEOTIDE SEQUENCE [LARGE SCALE GENOMIC DNA]</scope>
    <source>
        <strain evidence="12">NBRC 100033</strain>
    </source>
</reference>
<evidence type="ECO:0000313" key="11">
    <source>
        <dbReference type="EMBL" id="GLR63146.1"/>
    </source>
</evidence>
<evidence type="ECO:0000256" key="4">
    <source>
        <dbReference type="ARBA" id="ARBA00022598"/>
    </source>
</evidence>
<dbReference type="Gene3D" id="3.90.190.20">
    <property type="entry name" value="Mur ligase, C-terminal domain"/>
    <property type="match status" value="1"/>
</dbReference>
<comment type="catalytic activity">
    <reaction evidence="7 8">
        <text>UDP-N-acetyl-alpha-D-muramoyl-L-alanine + D-glutamate + ATP = UDP-N-acetyl-alpha-D-muramoyl-L-alanyl-D-glutamate + ADP + phosphate + H(+)</text>
        <dbReference type="Rhea" id="RHEA:16429"/>
        <dbReference type="ChEBI" id="CHEBI:15378"/>
        <dbReference type="ChEBI" id="CHEBI:29986"/>
        <dbReference type="ChEBI" id="CHEBI:30616"/>
        <dbReference type="ChEBI" id="CHEBI:43474"/>
        <dbReference type="ChEBI" id="CHEBI:83898"/>
        <dbReference type="ChEBI" id="CHEBI:83900"/>
        <dbReference type="ChEBI" id="CHEBI:456216"/>
        <dbReference type="EC" id="6.3.2.9"/>
    </reaction>
</comment>
<keyword evidence="5 7" id="KW-0547">Nucleotide-binding</keyword>
<keyword evidence="7 8" id="KW-0573">Peptidoglycan synthesis</keyword>
<dbReference type="InterPro" id="IPR005762">
    <property type="entry name" value="MurD"/>
</dbReference>
<feature type="domain" description="Mur ligase central" evidence="10">
    <location>
        <begin position="115"/>
        <end position="288"/>
    </location>
</feature>